<reference evidence="2 3" key="1">
    <citation type="submission" date="2018-07" db="EMBL/GenBank/DDBJ databases">
        <title>Genomic Encyclopedia of Type Strains, Phase III (KMG-III): the genomes of soil and plant-associated and newly described type strains.</title>
        <authorList>
            <person name="Whitman W."/>
        </authorList>
    </citation>
    <scope>NUCLEOTIDE SEQUENCE [LARGE SCALE GENOMIC DNA]</scope>
    <source>
        <strain evidence="2 3">CECT 8236</strain>
    </source>
</reference>
<gene>
    <name evidence="2" type="ORF">DFP95_11397</name>
</gene>
<protein>
    <submittedName>
        <fullName evidence="2">Uncharacterized protein</fullName>
    </submittedName>
</protein>
<keyword evidence="3" id="KW-1185">Reference proteome</keyword>
<feature type="compositionally biased region" description="Basic and acidic residues" evidence="1">
    <location>
        <begin position="10"/>
        <end position="22"/>
    </location>
</feature>
<organism evidence="2 3">
    <name type="scientific">Cohnella lupini</name>
    <dbReference type="NCBI Taxonomy" id="1294267"/>
    <lineage>
        <taxon>Bacteria</taxon>
        <taxon>Bacillati</taxon>
        <taxon>Bacillota</taxon>
        <taxon>Bacilli</taxon>
        <taxon>Bacillales</taxon>
        <taxon>Paenibacillaceae</taxon>
        <taxon>Cohnella</taxon>
    </lineage>
</organism>
<dbReference type="RefSeq" id="WP_181907534.1">
    <property type="nucleotide sequence ID" value="NZ_QRDY01000013.1"/>
</dbReference>
<evidence type="ECO:0000313" key="2">
    <source>
        <dbReference type="EMBL" id="RED56624.1"/>
    </source>
</evidence>
<dbReference type="EMBL" id="QRDY01000013">
    <property type="protein sequence ID" value="RED56624.1"/>
    <property type="molecule type" value="Genomic_DNA"/>
</dbReference>
<evidence type="ECO:0000313" key="3">
    <source>
        <dbReference type="Proteomes" id="UP000256869"/>
    </source>
</evidence>
<dbReference type="Proteomes" id="UP000256869">
    <property type="component" value="Unassembled WGS sequence"/>
</dbReference>
<proteinExistence type="predicted"/>
<name>A0A3D9I4F5_9BACL</name>
<sequence>MEHVPSAIPSDEKSKTPKEPTLEEIKAIVDKFLRQIGVSSPSLGVDPWEDGERVKALRRPDKER</sequence>
<feature type="region of interest" description="Disordered" evidence="1">
    <location>
        <begin position="1"/>
        <end position="22"/>
    </location>
</feature>
<evidence type="ECO:0000256" key="1">
    <source>
        <dbReference type="SAM" id="MobiDB-lite"/>
    </source>
</evidence>
<accession>A0A3D9I4F5</accession>
<dbReference type="AlphaFoldDB" id="A0A3D9I4F5"/>
<comment type="caution">
    <text evidence="2">The sequence shown here is derived from an EMBL/GenBank/DDBJ whole genome shotgun (WGS) entry which is preliminary data.</text>
</comment>